<evidence type="ECO:0000313" key="4">
    <source>
        <dbReference type="Proteomes" id="UP000801492"/>
    </source>
</evidence>
<feature type="compositionally biased region" description="Basic residues" evidence="1">
    <location>
        <begin position="569"/>
        <end position="578"/>
    </location>
</feature>
<feature type="compositionally biased region" description="Polar residues" evidence="1">
    <location>
        <begin position="545"/>
        <end position="554"/>
    </location>
</feature>
<evidence type="ECO:0000256" key="1">
    <source>
        <dbReference type="SAM" id="MobiDB-lite"/>
    </source>
</evidence>
<evidence type="ECO:0000313" key="3">
    <source>
        <dbReference type="EMBL" id="KAF2902081.1"/>
    </source>
</evidence>
<dbReference type="InterPro" id="IPR025974">
    <property type="entry name" value="Mif2/CENP-C_cupin"/>
</dbReference>
<proteinExistence type="predicted"/>
<feature type="compositionally biased region" description="Low complexity" evidence="1">
    <location>
        <begin position="917"/>
        <end position="933"/>
    </location>
</feature>
<feature type="region of interest" description="Disordered" evidence="1">
    <location>
        <begin position="170"/>
        <end position="192"/>
    </location>
</feature>
<dbReference type="InterPro" id="IPR014710">
    <property type="entry name" value="RmlC-like_jellyroll"/>
</dbReference>
<feature type="compositionally biased region" description="Polar residues" evidence="1">
    <location>
        <begin position="944"/>
        <end position="956"/>
    </location>
</feature>
<feature type="compositionally biased region" description="Basic and acidic residues" evidence="1">
    <location>
        <begin position="798"/>
        <end position="807"/>
    </location>
</feature>
<feature type="region of interest" description="Disordered" evidence="1">
    <location>
        <begin position="903"/>
        <end position="956"/>
    </location>
</feature>
<feature type="region of interest" description="Disordered" evidence="1">
    <location>
        <begin position="641"/>
        <end position="826"/>
    </location>
</feature>
<dbReference type="SUPFAM" id="SSF51182">
    <property type="entry name" value="RmlC-like cupins"/>
    <property type="match status" value="1"/>
</dbReference>
<feature type="region of interest" description="Disordered" evidence="1">
    <location>
        <begin position="257"/>
        <end position="292"/>
    </location>
</feature>
<feature type="compositionally biased region" description="Basic residues" evidence="1">
    <location>
        <begin position="808"/>
        <end position="818"/>
    </location>
</feature>
<comment type="caution">
    <text evidence="3">The sequence shown here is derived from an EMBL/GenBank/DDBJ whole genome shotgun (WGS) entry which is preliminary data.</text>
</comment>
<evidence type="ECO:0000259" key="2">
    <source>
        <dbReference type="Pfam" id="PF11699"/>
    </source>
</evidence>
<feature type="region of interest" description="Disordered" evidence="1">
    <location>
        <begin position="115"/>
        <end position="139"/>
    </location>
</feature>
<feature type="compositionally biased region" description="Polar residues" evidence="1">
    <location>
        <begin position="123"/>
        <end position="132"/>
    </location>
</feature>
<sequence length="1224" mass="138026">MDKIASNDLLDDSLSDTSSEDSFKLYKGMQRIPGVCVQMPFQKAKHPVHKLFARTSPSVLRIRKSLLVKGLTANKKAPICSTPMMNLVGRSNASSENSLQFSPIKHVKNIENCLSDNEIPRSNKPNSANNQRNLRRSKSFEKIVIPPKKTAKHSNPIIESVVEQLQNLSTKYKRDESNRSKLPTKSKQTKSNATFTKVNPNLSVSTKGKNTDDKEIQKKPLVKPSLVNKSVGTSPAEEIIRTVSKSPRDRKKTILVETETQTTDSLIKSQDKSKLQNNKSTENMKNKTQEPVKQKITDIHKEKETRKPNQQLEYINANIRKDVQMNLQTQNEFSETSQTSEIQSQDVSNNLYSNAGNTQLVSVSEREVAEFLESFDNNRNMPSIIEISSTLERSENERNISVAIKTEVVNNDDINNDIENIEHYAISHEIEENQNNINNVPIVEPLNEISNSLRSMRSTSQKQNSISSAHKTINNNNRSFASPNTRSTKKNKETATNNEKENSTVTEKANKRSTKVDKVTNRNKKSTKNTKETSTTTSGSDTLKNESVTTTSSKRGNEEDDGNQTVVAKRGRKPKRNKVNTFKPQPPKSSRKSTQQHVQIPSKALKSEKSRLTRSKSTRSTILQPYLTINRFSGFIQVHRDTEVDQENEDEPTAIRRSTRPRNLPQIYIQSSILNPSVLRPRSKKQVSDTQSSQATMSSSKENNVEESKSRNKRKPAASSESNREQTKSSKMKRTSIARQSNNKKELRPRKKIETKGSSKEYDQDEQTLQQNDETASLIKKNTQEESRSLRTISLRSDILKPDESLSKKSKSGKKNNKNGKNNTEAPLNNYAFETIDSGVCVSATLNNPGVTAVNEDVFAQPILPDTIESNRQEEIPQVQLISFNAGEFSFPMQNTFEPVETSTNQLTFTHQRRSKLSNASKLSNKLSESNNSHTTAKSRTKKNVSNNETKNQKDNTYIKTNNQTHTEIHSEVNENIVPSTSKETANNLEINNHTEMHEEEHELLMVGTSEGENNPEDIHQNDVSRKRSVTFLEPPIPKAKNRKLAYQKNTIHLDENHLNVIRELPDSSSKNSLAVGETNADAVEECTEQEDNNEEESNVSSNILHAVVNNEVISRKWFADVPALPSSIKGIMVKYVLKNIKSSWGYTSYGYVVIGPGEKKPLQVVKKHNIMYKVEQGRGIIVAQQKKQIMKIGRMFHIPLGVEYSIVNIQNEPLVLSFQKSTP</sequence>
<feature type="compositionally biased region" description="Polar residues" evidence="1">
    <location>
        <begin position="258"/>
        <end position="268"/>
    </location>
</feature>
<feature type="compositionally biased region" description="Low complexity" evidence="1">
    <location>
        <begin position="532"/>
        <end position="542"/>
    </location>
</feature>
<feature type="region of interest" description="Disordered" evidence="1">
    <location>
        <begin position="455"/>
        <end position="618"/>
    </location>
</feature>
<dbReference type="AlphaFoldDB" id="A0A8K0DDG3"/>
<accession>A0A8K0DDG3</accession>
<dbReference type="EMBL" id="VTPC01001397">
    <property type="protein sequence ID" value="KAF2902081.1"/>
    <property type="molecule type" value="Genomic_DNA"/>
</dbReference>
<feature type="compositionally biased region" description="Basic and acidic residues" evidence="1">
    <location>
        <begin position="490"/>
        <end position="520"/>
    </location>
</feature>
<reference evidence="3" key="1">
    <citation type="submission" date="2019-08" db="EMBL/GenBank/DDBJ databases">
        <title>The genome of the North American firefly Photinus pyralis.</title>
        <authorList>
            <consortium name="Photinus pyralis genome working group"/>
            <person name="Fallon T.R."/>
            <person name="Sander Lower S.E."/>
            <person name="Weng J.-K."/>
        </authorList>
    </citation>
    <scope>NUCLEOTIDE SEQUENCE</scope>
    <source>
        <strain evidence="3">TRF0915ILg1</strain>
        <tissue evidence="3">Whole body</tissue>
    </source>
</reference>
<dbReference type="Proteomes" id="UP000801492">
    <property type="component" value="Unassembled WGS sequence"/>
</dbReference>
<feature type="compositionally biased region" description="Polar residues" evidence="1">
    <location>
        <begin position="455"/>
        <end position="486"/>
    </location>
</feature>
<organism evidence="3 4">
    <name type="scientific">Ignelater luminosus</name>
    <name type="common">Cucubano</name>
    <name type="synonym">Pyrophorus luminosus</name>
    <dbReference type="NCBI Taxonomy" id="2038154"/>
    <lineage>
        <taxon>Eukaryota</taxon>
        <taxon>Metazoa</taxon>
        <taxon>Ecdysozoa</taxon>
        <taxon>Arthropoda</taxon>
        <taxon>Hexapoda</taxon>
        <taxon>Insecta</taxon>
        <taxon>Pterygota</taxon>
        <taxon>Neoptera</taxon>
        <taxon>Endopterygota</taxon>
        <taxon>Coleoptera</taxon>
        <taxon>Polyphaga</taxon>
        <taxon>Elateriformia</taxon>
        <taxon>Elateroidea</taxon>
        <taxon>Elateridae</taxon>
        <taxon>Agrypninae</taxon>
        <taxon>Pyrophorini</taxon>
        <taxon>Ignelater</taxon>
    </lineage>
</organism>
<gene>
    <name evidence="3" type="ORF">ILUMI_04103</name>
</gene>
<feature type="compositionally biased region" description="Basic and acidic residues" evidence="1">
    <location>
        <begin position="282"/>
        <end position="292"/>
    </location>
</feature>
<dbReference type="Pfam" id="PF11699">
    <property type="entry name" value="CENP-C_C"/>
    <property type="match status" value="1"/>
</dbReference>
<keyword evidence="4" id="KW-1185">Reference proteome</keyword>
<feature type="compositionally biased region" description="Polar residues" evidence="1">
    <location>
        <begin position="688"/>
        <end position="697"/>
    </location>
</feature>
<protein>
    <recommendedName>
        <fullName evidence="2">Mif2/CENP-C cupin domain-containing protein</fullName>
    </recommendedName>
</protein>
<name>A0A8K0DDG3_IGNLU</name>
<dbReference type="Gene3D" id="2.60.120.10">
    <property type="entry name" value="Jelly Rolls"/>
    <property type="match status" value="1"/>
</dbReference>
<feature type="domain" description="Mif2/CENP-C cupin" evidence="2">
    <location>
        <begin position="1146"/>
        <end position="1219"/>
    </location>
</feature>
<feature type="compositionally biased region" description="Basic and acidic residues" evidence="1">
    <location>
        <begin position="752"/>
        <end position="762"/>
    </location>
</feature>
<dbReference type="OrthoDB" id="1939643at2759"/>
<dbReference type="InterPro" id="IPR011051">
    <property type="entry name" value="RmlC_Cupin_sf"/>
</dbReference>